<evidence type="ECO:0000256" key="6">
    <source>
        <dbReference type="ARBA" id="ARBA00022840"/>
    </source>
</evidence>
<evidence type="ECO:0000256" key="7">
    <source>
        <dbReference type="ARBA" id="ARBA00047811"/>
    </source>
</evidence>
<dbReference type="Proteomes" id="UP000613740">
    <property type="component" value="Unassembled WGS sequence"/>
</dbReference>
<evidence type="ECO:0000313" key="13">
    <source>
        <dbReference type="EMBL" id="KAG2449771.1"/>
    </source>
</evidence>
<feature type="region of interest" description="Disordered" evidence="11">
    <location>
        <begin position="401"/>
        <end position="508"/>
    </location>
</feature>
<dbReference type="SUPFAM" id="SSF56112">
    <property type="entry name" value="Protein kinase-like (PK-like)"/>
    <property type="match status" value="1"/>
</dbReference>
<keyword evidence="2" id="KW-0723">Serine/threonine-protein kinase</keyword>
<feature type="compositionally biased region" description="Low complexity" evidence="11">
    <location>
        <begin position="335"/>
        <end position="349"/>
    </location>
</feature>
<feature type="region of interest" description="Disordered" evidence="11">
    <location>
        <begin position="822"/>
        <end position="847"/>
    </location>
</feature>
<feature type="binding site" evidence="9">
    <location>
        <position position="55"/>
    </location>
    <ligand>
        <name>ATP</name>
        <dbReference type="ChEBI" id="CHEBI:30616"/>
    </ligand>
</feature>
<name>A0A835WLS2_9CHLO</name>
<keyword evidence="3" id="KW-0808">Transferase</keyword>
<organism evidence="13 14">
    <name type="scientific">Chlamydomonas schloesseri</name>
    <dbReference type="NCBI Taxonomy" id="2026947"/>
    <lineage>
        <taxon>Eukaryota</taxon>
        <taxon>Viridiplantae</taxon>
        <taxon>Chlorophyta</taxon>
        <taxon>core chlorophytes</taxon>
        <taxon>Chlorophyceae</taxon>
        <taxon>CS clade</taxon>
        <taxon>Chlamydomonadales</taxon>
        <taxon>Chlamydomonadaceae</taxon>
        <taxon>Chlamydomonas</taxon>
    </lineage>
</organism>
<dbReference type="InterPro" id="IPR008271">
    <property type="entry name" value="Ser/Thr_kinase_AS"/>
</dbReference>
<comment type="catalytic activity">
    <reaction evidence="7">
        <text>L-threonyl-[protein] + ATP = O-phospho-L-threonyl-[protein] + ADP + H(+)</text>
        <dbReference type="Rhea" id="RHEA:46608"/>
        <dbReference type="Rhea" id="RHEA-COMP:11060"/>
        <dbReference type="Rhea" id="RHEA-COMP:11605"/>
        <dbReference type="ChEBI" id="CHEBI:15378"/>
        <dbReference type="ChEBI" id="CHEBI:30013"/>
        <dbReference type="ChEBI" id="CHEBI:30616"/>
        <dbReference type="ChEBI" id="CHEBI:61977"/>
        <dbReference type="ChEBI" id="CHEBI:456216"/>
        <dbReference type="EC" id="2.7.11.22"/>
    </reaction>
</comment>
<feature type="compositionally biased region" description="Polar residues" evidence="11">
    <location>
        <begin position="1654"/>
        <end position="1665"/>
    </location>
</feature>
<feature type="region of interest" description="Disordered" evidence="11">
    <location>
        <begin position="1635"/>
        <end position="1693"/>
    </location>
</feature>
<feature type="region of interest" description="Disordered" evidence="11">
    <location>
        <begin position="1"/>
        <end position="20"/>
    </location>
</feature>
<feature type="region of interest" description="Disordered" evidence="11">
    <location>
        <begin position="788"/>
        <end position="810"/>
    </location>
</feature>
<keyword evidence="10" id="KW-0175">Coiled coil</keyword>
<dbReference type="GO" id="GO:0004693">
    <property type="term" value="F:cyclin-dependent protein serine/threonine kinase activity"/>
    <property type="evidence" value="ECO:0007669"/>
    <property type="project" value="UniProtKB-EC"/>
</dbReference>
<evidence type="ECO:0000313" key="14">
    <source>
        <dbReference type="Proteomes" id="UP000613740"/>
    </source>
</evidence>
<feature type="region of interest" description="Disordered" evidence="11">
    <location>
        <begin position="1549"/>
        <end position="1576"/>
    </location>
</feature>
<feature type="coiled-coil region" evidence="10">
    <location>
        <begin position="942"/>
        <end position="971"/>
    </location>
</feature>
<dbReference type="OrthoDB" id="10636318at2759"/>
<feature type="compositionally biased region" description="Low complexity" evidence="11">
    <location>
        <begin position="2058"/>
        <end position="2077"/>
    </location>
</feature>
<evidence type="ECO:0000256" key="10">
    <source>
        <dbReference type="SAM" id="Coils"/>
    </source>
</evidence>
<feature type="region of interest" description="Disordered" evidence="11">
    <location>
        <begin position="1898"/>
        <end position="1941"/>
    </location>
</feature>
<keyword evidence="4 9" id="KW-0547">Nucleotide-binding</keyword>
<feature type="compositionally biased region" description="Basic and acidic residues" evidence="11">
    <location>
        <begin position="602"/>
        <end position="620"/>
    </location>
</feature>
<dbReference type="InterPro" id="IPR011009">
    <property type="entry name" value="Kinase-like_dom_sf"/>
</dbReference>
<feature type="compositionally biased region" description="Gly residues" evidence="11">
    <location>
        <begin position="1564"/>
        <end position="1576"/>
    </location>
</feature>
<feature type="compositionally biased region" description="Polar residues" evidence="11">
    <location>
        <begin position="674"/>
        <end position="697"/>
    </location>
</feature>
<feature type="compositionally biased region" description="Pro residues" evidence="11">
    <location>
        <begin position="1294"/>
        <end position="1308"/>
    </location>
</feature>
<evidence type="ECO:0000256" key="8">
    <source>
        <dbReference type="ARBA" id="ARBA00048367"/>
    </source>
</evidence>
<feature type="region of interest" description="Disordered" evidence="11">
    <location>
        <begin position="2335"/>
        <end position="2370"/>
    </location>
</feature>
<feature type="compositionally biased region" description="Low complexity" evidence="11">
    <location>
        <begin position="474"/>
        <end position="483"/>
    </location>
</feature>
<evidence type="ECO:0000256" key="9">
    <source>
        <dbReference type="PROSITE-ProRule" id="PRU10141"/>
    </source>
</evidence>
<feature type="region of interest" description="Disordered" evidence="11">
    <location>
        <begin position="1958"/>
        <end position="2018"/>
    </location>
</feature>
<dbReference type="Gene3D" id="1.10.510.10">
    <property type="entry name" value="Transferase(Phosphotransferase) domain 1"/>
    <property type="match status" value="1"/>
</dbReference>
<sequence length="2387" mass="237269">MAEPATEERDVRDGGEQSSSGLENFTYLATVGEGAYAVVYQCEDNRDPGRQVAVKMFKSAHEHAKVMALAVREIRLLRSVAHPNIINLLDAFTTSSGRVYMVFPFCGRSAHRILRDWPGGGGLPPQRIKELAWQVLQALAYLHSRKIVHRDVKPANILIDEDGLVRLIDFGFARKTRCGPFEAEQLSSYVFTRWYRAPEVLVGDVYGPAADIWSLGCTLAELASGMPLFTGRSTVDQLYLVMRCFGTLAPDQAARLAEDQRLAPLRQAAAAAPGGLPRGRTLRQRLPPGLSAGVLELIEACLQPDPRVRPTAEELLQLPWTWGITKGMMGRPLGRRLGLCPGEGETGAAPTPPAAPAPTPAVVVGVATVPPSHAAQIPSHGRTDSDERPTAELEAVAPVAAGSAAATPVHENADRDGSPATPAAAALTQSGPGPHLSPSDGAGAAAAAGDNSTSSTASRQVQRRGSKRQRADVGDAGAAGQDARAAREDAAAQVDTGAAEDATVGSGRQQAWRGVHGFGAGTGAGVQAIPAVELAEQQQQQEEEEEEVMHAVATSATHCGTSSAEAAGSKSEKAMSAEATNSDAQDQLPAQARMVAPLPRPSRREQLEPAEDEAHQEHLQDAGACAAAAEAAAEALQMQMLQGHSRSHLQVFGGPGDLLEEAAAAAIAAGLTQWSPDQKQHQSTLPRPPSLNSSDSGDQAEGGGNASGACSCLGAVGRGGGEAMLVSIGGAGTGAGGFLPPLSSASTSIASRIHDSTIASLAAADWVADAVEASGGGVMSPAHRRREMAVSGTGTGTAGNSGAGASGPGLGQRLLRLQRQGSLPRQGSLQGLKSQQAPHSSTSSTVAAAMWAAKSGGGTGPHGSSKEASMVSGEAAGASAVPAVHGKSWLGQGGSPRAAAAATAARRAAAGSVDGTARGVGADPAGAAAVADASNGSSGWLQLQEQLQLQQLQEQLQLQQLQVQLQQQQQSLQDSPRGSGTFEATFSGAPMTAVRPSAQVAAAIAAATAASSSPIVAAAAEGRDASAEAPAPASIFESSGYTAAAAAVEEDVEAEGAMEDESDEGEELEVHAVDLRFGPVSAAEATAAAGGSDSAVPPGRVVVPAQPAGAQYLTSPPTRLCSPPGAHASGNTHSAAASTAAAAATASSATEAVAAAPASMLSTLPQIRYADSPLPPSTQRKIVLGPAAAGYIAGSSAPSSMHPVVQTAASVVAGASYAASPAPGHPSQPFHTAGAAPAGYSPALGYSPPPGASPQPGHGFPIRSNSFLRNRNIALGQHHSGRLAHLPHGSNLLSPPPPPLPAATPTPGPGGAGFLYSPPRTGDYYIDTGDVAITSQMSIGGGLAPYSTDCQLPVAGNWGRPPPSRTVGSTATSRMLPHGPGGVGGGAVASGAMASGALEAGGAWPSSGQLAHGGGGGGGPASVLSPRFNLPPMPPLGQPAGRPAPRRMTYSGIAGADERDTVAMTVPEDAPLPPPVSGPEGAMVPAPAQRPAPLVVPTGLPAPSSGVFSPTGLAMAAAYQQQQQQPRHYVPQRTGKGGGVRALKDGILNGGGAAEDGSAMAHGTSGGGRADGGSDGAGARMRTALGARMLRRLRQVASSRWSNSGGSRTHAGGSVTNEVTTGAGAAAAEARVLGDGATGMGGRSIGSHMRLPQPNRSSRQATDSQLHFPAAAMSQPLPPPLPPPAPLAISHAPAARAAPSPRFFAGLQGLLRIGSPRDSISGTATGGTHSRGGGGGGVVWTDNPSAATGDCAVNVGSGGRHPGSERSVPGGYSAAMLAAAIAGATSTSGLADRHAAAGSLPLPKLPSGVMACSSGGGVAPLEGRTSSLTPIRSSSMLRRMAQLVGIGAGGGGSGGAAATVVSSGPNGGGGSGSGSVTQEVVSLSAAATAAAAAQARAQAGERSANSPGPMASSGMLGGGSGGGSELKLPDGLSPSTSMTAPVPAASAGVAPAITAAVPPAYNPTSSRLTSTQQHQQSTAQRQSALSISGGGSGGVSSGNSCRVPQLPPSLSMPEGEGESVAAADAVAAAAGTGGVSGCVGGAPDTRHSGGSTSDGNAGSLPRGYGSSSSLPSSPIPVGGAGGLWGHQHAQPHVHAQGQYQPQSPLNHMRSPSRLQMVSTSPLASAGQLPSAAQLVTTAPASPGLHSPTVTGVPGTAAPRAMTPVVAMAPPSHARLAPRQLQAAAHKPTAPGAAPTSTLRATQSQGQVWLAGDALSGGIPHLGAGGPTSGERTSAHAGAAAGASDAYVSIGPVVMARTLDAVDDAPGHQEQQQMQELVVLAEVAGAAVDRVYTDEPEVPGLVVPATDSGRIVTAAEDGAVAPVSEHDVTLMPQAPLVQASGPPVRKADSGSGPVHQELEADKGGGGNVKKGKKGVFGRLVKSVKEAFK</sequence>
<accession>A0A835WLS2</accession>
<dbReference type="FunFam" id="1.10.510.10:FF:000980">
    <property type="entry name" value="Predicted protein"/>
    <property type="match status" value="1"/>
</dbReference>
<feature type="region of interest" description="Disordered" evidence="11">
    <location>
        <begin position="2182"/>
        <end position="2203"/>
    </location>
</feature>
<dbReference type="GO" id="GO:0005524">
    <property type="term" value="F:ATP binding"/>
    <property type="evidence" value="ECO:0007669"/>
    <property type="project" value="UniProtKB-UniRule"/>
</dbReference>
<dbReference type="FunFam" id="3.30.200.20:FF:000049">
    <property type="entry name" value="cyclin-dependent kinase-like 1 isoform X1"/>
    <property type="match status" value="1"/>
</dbReference>
<keyword evidence="6 9" id="KW-0067">ATP-binding</keyword>
<evidence type="ECO:0000256" key="4">
    <source>
        <dbReference type="ARBA" id="ARBA00022741"/>
    </source>
</evidence>
<dbReference type="PROSITE" id="PS00108">
    <property type="entry name" value="PROTEIN_KINASE_ST"/>
    <property type="match status" value="1"/>
</dbReference>
<evidence type="ECO:0000259" key="12">
    <source>
        <dbReference type="PROSITE" id="PS50011"/>
    </source>
</evidence>
<feature type="region of interest" description="Disordered" evidence="11">
    <location>
        <begin position="2039"/>
        <end position="2109"/>
    </location>
</feature>
<feature type="region of interest" description="Disordered" evidence="11">
    <location>
        <begin position="1400"/>
        <end position="1427"/>
    </location>
</feature>
<feature type="compositionally biased region" description="Polar residues" evidence="11">
    <location>
        <begin position="1596"/>
        <end position="1607"/>
    </location>
</feature>
<dbReference type="PROSITE" id="PS50011">
    <property type="entry name" value="PROTEIN_KINASE_DOM"/>
    <property type="match status" value="1"/>
</dbReference>
<dbReference type="EMBL" id="JAEHOD010000013">
    <property type="protein sequence ID" value="KAG2449771.1"/>
    <property type="molecule type" value="Genomic_DNA"/>
</dbReference>
<dbReference type="EC" id="2.7.11.22" evidence="1"/>
<feature type="compositionally biased region" description="Polar residues" evidence="11">
    <location>
        <begin position="828"/>
        <end position="846"/>
    </location>
</feature>
<dbReference type="PROSITE" id="PS00107">
    <property type="entry name" value="PROTEIN_KINASE_ATP"/>
    <property type="match status" value="1"/>
</dbReference>
<evidence type="ECO:0000256" key="2">
    <source>
        <dbReference type="ARBA" id="ARBA00022527"/>
    </source>
</evidence>
<feature type="compositionally biased region" description="Basic and acidic residues" evidence="11">
    <location>
        <begin position="1"/>
        <end position="15"/>
    </location>
</feature>
<feature type="region of interest" description="Disordered" evidence="11">
    <location>
        <begin position="1595"/>
        <end position="1616"/>
    </location>
</feature>
<dbReference type="Pfam" id="PF00069">
    <property type="entry name" value="Pkinase"/>
    <property type="match status" value="1"/>
</dbReference>
<gene>
    <name evidence="13" type="ORF">HYH02_005296</name>
</gene>
<feature type="compositionally biased region" description="Pro residues" evidence="11">
    <location>
        <begin position="350"/>
        <end position="359"/>
    </location>
</feature>
<dbReference type="Gene3D" id="3.30.200.20">
    <property type="entry name" value="Phosphorylase Kinase, domain 1"/>
    <property type="match status" value="1"/>
</dbReference>
<feature type="compositionally biased region" description="Low complexity" evidence="11">
    <location>
        <begin position="2182"/>
        <end position="2194"/>
    </location>
</feature>
<dbReference type="InterPro" id="IPR000719">
    <property type="entry name" value="Prot_kinase_dom"/>
</dbReference>
<dbReference type="InterPro" id="IPR050117">
    <property type="entry name" value="MAPK"/>
</dbReference>
<protein>
    <recommendedName>
        <fullName evidence="1">cyclin-dependent kinase</fullName>
        <ecNumber evidence="1">2.7.11.22</ecNumber>
    </recommendedName>
</protein>
<feature type="region of interest" description="Disordered" evidence="11">
    <location>
        <begin position="557"/>
        <end position="626"/>
    </location>
</feature>
<evidence type="ECO:0000256" key="1">
    <source>
        <dbReference type="ARBA" id="ARBA00012425"/>
    </source>
</evidence>
<comment type="caution">
    <text evidence="13">The sequence shown here is derived from an EMBL/GenBank/DDBJ whole genome shotgun (WGS) entry which is preliminary data.</text>
</comment>
<feature type="region of interest" description="Disordered" evidence="11">
    <location>
        <begin position="1282"/>
        <end position="1315"/>
    </location>
</feature>
<feature type="domain" description="Protein kinase" evidence="12">
    <location>
        <begin position="25"/>
        <end position="321"/>
    </location>
</feature>
<feature type="compositionally biased region" description="Gly residues" evidence="11">
    <location>
        <begin position="1915"/>
        <end position="1924"/>
    </location>
</feature>
<dbReference type="PANTHER" id="PTHR24055">
    <property type="entry name" value="MITOGEN-ACTIVATED PROTEIN KINASE"/>
    <property type="match status" value="1"/>
</dbReference>
<proteinExistence type="predicted"/>
<feature type="region of interest" description="Disordered" evidence="11">
    <location>
        <begin position="674"/>
        <end position="705"/>
    </location>
</feature>
<feature type="compositionally biased region" description="Gly residues" evidence="11">
    <location>
        <begin position="793"/>
        <end position="810"/>
    </location>
</feature>
<keyword evidence="14" id="KW-1185">Reference proteome</keyword>
<feature type="compositionally biased region" description="Low complexity" evidence="11">
    <location>
        <begin position="439"/>
        <end position="458"/>
    </location>
</feature>
<evidence type="ECO:0000256" key="3">
    <source>
        <dbReference type="ARBA" id="ARBA00022679"/>
    </source>
</evidence>
<evidence type="ECO:0000256" key="11">
    <source>
        <dbReference type="SAM" id="MobiDB-lite"/>
    </source>
</evidence>
<keyword evidence="5" id="KW-0418">Kinase</keyword>
<dbReference type="SMART" id="SM00220">
    <property type="entry name" value="S_TKc"/>
    <property type="match status" value="1"/>
</dbReference>
<feature type="region of interest" description="Disordered" evidence="11">
    <location>
        <begin position="335"/>
        <end position="359"/>
    </location>
</feature>
<evidence type="ECO:0000256" key="5">
    <source>
        <dbReference type="ARBA" id="ARBA00022777"/>
    </source>
</evidence>
<feature type="compositionally biased region" description="Gly residues" evidence="11">
    <location>
        <begin position="1411"/>
        <end position="1420"/>
    </location>
</feature>
<feature type="compositionally biased region" description="Pro residues" evidence="11">
    <location>
        <begin position="1676"/>
        <end position="1686"/>
    </location>
</feature>
<comment type="catalytic activity">
    <reaction evidence="8">
        <text>L-seryl-[protein] + ATP = O-phospho-L-seryl-[protein] + ADP + H(+)</text>
        <dbReference type="Rhea" id="RHEA:17989"/>
        <dbReference type="Rhea" id="RHEA-COMP:9863"/>
        <dbReference type="Rhea" id="RHEA-COMP:11604"/>
        <dbReference type="ChEBI" id="CHEBI:15378"/>
        <dbReference type="ChEBI" id="CHEBI:29999"/>
        <dbReference type="ChEBI" id="CHEBI:30616"/>
        <dbReference type="ChEBI" id="CHEBI:83421"/>
        <dbReference type="ChEBI" id="CHEBI:456216"/>
        <dbReference type="EC" id="2.7.11.22"/>
    </reaction>
</comment>
<dbReference type="InterPro" id="IPR017441">
    <property type="entry name" value="Protein_kinase_ATP_BS"/>
</dbReference>
<feature type="compositionally biased region" description="Low complexity" evidence="11">
    <location>
        <begin position="1958"/>
        <end position="1987"/>
    </location>
</feature>
<reference evidence="13" key="1">
    <citation type="journal article" date="2020" name="bioRxiv">
        <title>Comparative genomics of Chlamydomonas.</title>
        <authorList>
            <person name="Craig R.J."/>
            <person name="Hasan A.R."/>
            <person name="Ness R.W."/>
            <person name="Keightley P.D."/>
        </authorList>
    </citation>
    <scope>NUCLEOTIDE SEQUENCE</scope>
    <source>
        <strain evidence="13">CCAP 11/173</strain>
    </source>
</reference>